<feature type="transmembrane region" description="Helical" evidence="1">
    <location>
        <begin position="212"/>
        <end position="233"/>
    </location>
</feature>
<organism evidence="2">
    <name type="scientific">freshwater metagenome</name>
    <dbReference type="NCBI Taxonomy" id="449393"/>
    <lineage>
        <taxon>unclassified sequences</taxon>
        <taxon>metagenomes</taxon>
        <taxon>ecological metagenomes</taxon>
    </lineage>
</organism>
<evidence type="ECO:0000313" key="2">
    <source>
        <dbReference type="EMBL" id="KGA12568.1"/>
    </source>
</evidence>
<sequence>MPHHNETPIVSSSRKLWSHAGPRAAVSWVLVYVVVCLTGQKFSTDYLNIGWQLIPWDILSTDPLRSVAYLHVQPPLWNLILGTTAWLSPFSDRLTLQALMALIGISVAWLSAALASRLGMSRRASIVVALIATLHPEVFKNVFEPTYELVTAALLLLVLIAVADLTHKENVRRSLVVLSSVVTITALTRSLYHPVWAIPIVIFGLWLTRHRINWKSTLLVLSIPVILMGGWMAKNQVLFGHSTLSSWFGMNLQRAVIPVLPQEDLNEMYAKGQISDIAMIGPFGKYDLYKDVVEPCVPQHDHRSLVEPMRVSDEWSPNFNYECFLPIFDQAGQDAFAVIKEHPEAWLEGRLWSLRTTVAVASTPSQSESIVMRSLDSVFSIARLDFGGVLSTRGWGTPIYGQLVAPVDFGLLLIPMYLLIGWIGLWQILQRLRRQPLNSTSPIYVVGSFTIAFTVIVGAIAELGEQSRFRTMVDPIVTVMVLAVVVPVVQRWYRQIRKPDNQSHAVAVGE</sequence>
<feature type="transmembrane region" description="Helical" evidence="1">
    <location>
        <begin position="473"/>
        <end position="493"/>
    </location>
</feature>
<protein>
    <recommendedName>
        <fullName evidence="3">Glycosyltransferase RgtA/B/C/D-like domain-containing protein</fullName>
    </recommendedName>
</protein>
<feature type="transmembrane region" description="Helical" evidence="1">
    <location>
        <begin position="409"/>
        <end position="429"/>
    </location>
</feature>
<feature type="transmembrane region" description="Helical" evidence="1">
    <location>
        <begin position="441"/>
        <end position="461"/>
    </location>
</feature>
<keyword evidence="1" id="KW-0812">Transmembrane</keyword>
<proteinExistence type="predicted"/>
<keyword evidence="1" id="KW-0472">Membrane</keyword>
<dbReference type="AlphaFoldDB" id="A0A094S460"/>
<evidence type="ECO:0000256" key="1">
    <source>
        <dbReference type="SAM" id="Phobius"/>
    </source>
</evidence>
<dbReference type="EMBL" id="JNSL01000215">
    <property type="protein sequence ID" value="KGA12568.1"/>
    <property type="molecule type" value="Genomic_DNA"/>
</dbReference>
<keyword evidence="1" id="KW-1133">Transmembrane helix</keyword>
<feature type="transmembrane region" description="Helical" evidence="1">
    <location>
        <begin position="94"/>
        <end position="114"/>
    </location>
</feature>
<feature type="transmembrane region" description="Helical" evidence="1">
    <location>
        <begin position="149"/>
        <end position="167"/>
    </location>
</feature>
<name>A0A094S460_9ZZZZ</name>
<accession>A0A094S460</accession>
<evidence type="ECO:0008006" key="3">
    <source>
        <dbReference type="Google" id="ProtNLM"/>
    </source>
</evidence>
<comment type="caution">
    <text evidence="2">The sequence shown here is derived from an EMBL/GenBank/DDBJ whole genome shotgun (WGS) entry which is preliminary data.</text>
</comment>
<reference evidence="2" key="1">
    <citation type="submission" date="2014-06" db="EMBL/GenBank/DDBJ databases">
        <title>Key roles for freshwater Actinobacteria revealed by deep metagenomic sequencing.</title>
        <authorList>
            <person name="Ghai R."/>
            <person name="Mizuno C.M."/>
            <person name="Picazo A."/>
            <person name="Camacho A."/>
            <person name="Rodriguez-Valera F."/>
        </authorList>
    </citation>
    <scope>NUCLEOTIDE SEQUENCE</scope>
</reference>
<gene>
    <name evidence="2" type="ORF">GM51_21510</name>
</gene>